<feature type="region of interest" description="Disordered" evidence="1">
    <location>
        <begin position="385"/>
        <end position="420"/>
    </location>
</feature>
<accession>A0A9X7YBT0</accession>
<sequence>MRAVMTADQYYRQGITGSNPAVPMASRPEPTEVTDGKMTDGRYWGELAGIYPLSAATADEAAKASAVNFCCSLIAEAIGSLPFDVIDIATGKPAEDFALADLLSYAPNPFQVGAEFWPAMMFTAALRNIAFAEPVAHADGLEMWALDPLRTHVDWKDRGFSVTYQDDNATRVMGPGDLFWITGLADSRLRPLTPWKMARGSIEFALALEHQGRLSAQNINRPGGVLQSDQELGDEAFERLQESMRRWRAGGNAILEQGLKYEVVQTDNSDSQLMELIDQRTMEMARYWRMPRSLITGNSKNSEQESGDFVRWVARPWCRRIEQAVRARLFTPEMRARYKVKVNLDGMLRGDSATQARNAVLYRTAGSHSINDVRVNMHNLPRIDEPWADDVREPLNSNRAADTMSGGETAPQDKDTATND</sequence>
<dbReference type="AlphaFoldDB" id="A0A9X7YBT0"/>
<protein>
    <submittedName>
        <fullName evidence="2">Phage portal protein</fullName>
    </submittedName>
</protein>
<reference evidence="2 3" key="1">
    <citation type="submission" date="2020-07" db="EMBL/GenBank/DDBJ databases">
        <title>Whole genome sequence of Sphingobium yanoikuyae A3.</title>
        <authorList>
            <person name="Han S.-S."/>
        </authorList>
    </citation>
    <scope>NUCLEOTIDE SEQUENCE [LARGE SCALE GENOMIC DNA]</scope>
    <source>
        <strain evidence="2 3">A3</strain>
    </source>
</reference>
<evidence type="ECO:0000256" key="1">
    <source>
        <dbReference type="SAM" id="MobiDB-lite"/>
    </source>
</evidence>
<evidence type="ECO:0000313" key="3">
    <source>
        <dbReference type="Proteomes" id="UP000515377"/>
    </source>
</evidence>
<dbReference type="Pfam" id="PF04860">
    <property type="entry name" value="Phage_portal"/>
    <property type="match status" value="1"/>
</dbReference>
<gene>
    <name evidence="2" type="ORF">H3V42_23045</name>
</gene>
<name>A0A9X7YBT0_SPHYA</name>
<proteinExistence type="predicted"/>
<evidence type="ECO:0000313" key="2">
    <source>
        <dbReference type="EMBL" id="QNG44697.1"/>
    </source>
</evidence>
<organism evidence="2 3">
    <name type="scientific">Sphingobium yanoikuyae</name>
    <name type="common">Sphingomonas yanoikuyae</name>
    <dbReference type="NCBI Taxonomy" id="13690"/>
    <lineage>
        <taxon>Bacteria</taxon>
        <taxon>Pseudomonadati</taxon>
        <taxon>Pseudomonadota</taxon>
        <taxon>Alphaproteobacteria</taxon>
        <taxon>Sphingomonadales</taxon>
        <taxon>Sphingomonadaceae</taxon>
        <taxon>Sphingobium</taxon>
    </lineage>
</organism>
<dbReference type="InterPro" id="IPR006427">
    <property type="entry name" value="Portal_HK97"/>
</dbReference>
<dbReference type="Proteomes" id="UP000515377">
    <property type="component" value="Chromosome"/>
</dbReference>
<dbReference type="InterPro" id="IPR006944">
    <property type="entry name" value="Phage/GTA_portal"/>
</dbReference>
<dbReference type="NCBIfam" id="TIGR01537">
    <property type="entry name" value="portal_HK97"/>
    <property type="match status" value="1"/>
</dbReference>
<dbReference type="EMBL" id="CP060122">
    <property type="protein sequence ID" value="QNG44697.1"/>
    <property type="molecule type" value="Genomic_DNA"/>
</dbReference>
<feature type="compositionally biased region" description="Basic and acidic residues" evidence="1">
    <location>
        <begin position="411"/>
        <end position="420"/>
    </location>
</feature>